<keyword evidence="2" id="KW-1185">Reference proteome</keyword>
<accession>A0ACD3AFR3</accession>
<proteinExistence type="predicted"/>
<dbReference type="EMBL" id="ML208475">
    <property type="protein sequence ID" value="TFK64422.1"/>
    <property type="molecule type" value="Genomic_DNA"/>
</dbReference>
<protein>
    <submittedName>
        <fullName evidence="1">Uncharacterized protein</fullName>
    </submittedName>
</protein>
<organism evidence="1 2">
    <name type="scientific">Pluteus cervinus</name>
    <dbReference type="NCBI Taxonomy" id="181527"/>
    <lineage>
        <taxon>Eukaryota</taxon>
        <taxon>Fungi</taxon>
        <taxon>Dikarya</taxon>
        <taxon>Basidiomycota</taxon>
        <taxon>Agaricomycotina</taxon>
        <taxon>Agaricomycetes</taxon>
        <taxon>Agaricomycetidae</taxon>
        <taxon>Agaricales</taxon>
        <taxon>Pluteineae</taxon>
        <taxon>Pluteaceae</taxon>
        <taxon>Pluteus</taxon>
    </lineage>
</organism>
<evidence type="ECO:0000313" key="2">
    <source>
        <dbReference type="Proteomes" id="UP000308600"/>
    </source>
</evidence>
<sequence>MKKHEEWINTFTPVLSYLFRCNTDVTSLKSGTAINSVAEYVTNYITKSALKTYTIFEIIRSVFQQNITVLSGDMKRKDKARKLMTRIVNLLSAKMELGSPMISMYLLGNPDHYTNAKFTAFYWKSYVNEARKFGVSVVHDYIYRPRELEDMSLYDFIGCCKRESVSRRKNAVLDYTDASRLDESDTRPLNSTYKKDWQSVDPGVYPCLNNHPLFSSCVIRIAPSKNYNIPNFIGGILPQNNEHNQPEYCFTMLVLFRPWRTGWQLKYALETWIESFNQYTFDPRHIEFMKFINVRHECKDAADDYYAQLRAGAK</sequence>
<gene>
    <name evidence="1" type="ORF">BDN72DRAFT_774636</name>
</gene>
<reference evidence="1 2" key="1">
    <citation type="journal article" date="2019" name="Nat. Ecol. Evol.">
        <title>Megaphylogeny resolves global patterns of mushroom evolution.</title>
        <authorList>
            <person name="Varga T."/>
            <person name="Krizsan K."/>
            <person name="Foldi C."/>
            <person name="Dima B."/>
            <person name="Sanchez-Garcia M."/>
            <person name="Sanchez-Ramirez S."/>
            <person name="Szollosi G.J."/>
            <person name="Szarkandi J.G."/>
            <person name="Papp V."/>
            <person name="Albert L."/>
            <person name="Andreopoulos W."/>
            <person name="Angelini C."/>
            <person name="Antonin V."/>
            <person name="Barry K.W."/>
            <person name="Bougher N.L."/>
            <person name="Buchanan P."/>
            <person name="Buyck B."/>
            <person name="Bense V."/>
            <person name="Catcheside P."/>
            <person name="Chovatia M."/>
            <person name="Cooper J."/>
            <person name="Damon W."/>
            <person name="Desjardin D."/>
            <person name="Finy P."/>
            <person name="Geml J."/>
            <person name="Haridas S."/>
            <person name="Hughes K."/>
            <person name="Justo A."/>
            <person name="Karasinski D."/>
            <person name="Kautmanova I."/>
            <person name="Kiss B."/>
            <person name="Kocsube S."/>
            <person name="Kotiranta H."/>
            <person name="LaButti K.M."/>
            <person name="Lechner B.E."/>
            <person name="Liimatainen K."/>
            <person name="Lipzen A."/>
            <person name="Lukacs Z."/>
            <person name="Mihaltcheva S."/>
            <person name="Morgado L.N."/>
            <person name="Niskanen T."/>
            <person name="Noordeloos M.E."/>
            <person name="Ohm R.A."/>
            <person name="Ortiz-Santana B."/>
            <person name="Ovrebo C."/>
            <person name="Racz N."/>
            <person name="Riley R."/>
            <person name="Savchenko A."/>
            <person name="Shiryaev A."/>
            <person name="Soop K."/>
            <person name="Spirin V."/>
            <person name="Szebenyi C."/>
            <person name="Tomsovsky M."/>
            <person name="Tulloss R.E."/>
            <person name="Uehling J."/>
            <person name="Grigoriev I.V."/>
            <person name="Vagvolgyi C."/>
            <person name="Papp T."/>
            <person name="Martin F.M."/>
            <person name="Miettinen O."/>
            <person name="Hibbett D.S."/>
            <person name="Nagy L.G."/>
        </authorList>
    </citation>
    <scope>NUCLEOTIDE SEQUENCE [LARGE SCALE GENOMIC DNA]</scope>
    <source>
        <strain evidence="1 2">NL-1719</strain>
    </source>
</reference>
<feature type="non-terminal residue" evidence="1">
    <location>
        <position position="314"/>
    </location>
</feature>
<dbReference type="Proteomes" id="UP000308600">
    <property type="component" value="Unassembled WGS sequence"/>
</dbReference>
<name>A0ACD3AFR3_9AGAR</name>
<evidence type="ECO:0000313" key="1">
    <source>
        <dbReference type="EMBL" id="TFK64422.1"/>
    </source>
</evidence>